<evidence type="ECO:0000256" key="2">
    <source>
        <dbReference type="ARBA" id="ARBA00022485"/>
    </source>
</evidence>
<keyword evidence="11" id="KW-0819">tRNA processing</keyword>
<dbReference type="SFLD" id="SFLDG01062">
    <property type="entry name" value="methyltransferase_(Class_A)"/>
    <property type="match status" value="1"/>
</dbReference>
<feature type="binding site" evidence="11">
    <location>
        <position position="106"/>
    </location>
    <ligand>
        <name>[4Fe-4S] cluster</name>
        <dbReference type="ChEBI" id="CHEBI:49883"/>
        <note>4Fe-4S-S-AdoMet</note>
    </ligand>
</feature>
<dbReference type="Gene3D" id="3.20.20.70">
    <property type="entry name" value="Aldolase class I"/>
    <property type="match status" value="1"/>
</dbReference>
<feature type="binding site" evidence="11">
    <location>
        <position position="113"/>
    </location>
    <ligand>
        <name>[4Fe-4S] cluster</name>
        <dbReference type="ChEBI" id="CHEBI:49883"/>
        <note>4Fe-4S-S-AdoMet</note>
    </ligand>
</feature>
<dbReference type="InterPro" id="IPR013785">
    <property type="entry name" value="Aldolase_TIM"/>
</dbReference>
<dbReference type="Pfam" id="PF04055">
    <property type="entry name" value="Radical_SAM"/>
    <property type="match status" value="1"/>
</dbReference>
<evidence type="ECO:0000256" key="9">
    <source>
        <dbReference type="ARBA" id="ARBA00023004"/>
    </source>
</evidence>
<dbReference type="GO" id="GO:0030488">
    <property type="term" value="P:tRNA methylation"/>
    <property type="evidence" value="ECO:0007669"/>
    <property type="project" value="UniProtKB-UniRule"/>
</dbReference>
<evidence type="ECO:0000313" key="13">
    <source>
        <dbReference type="EMBL" id="OGM00902.1"/>
    </source>
</evidence>
<feature type="active site" description="Proton acceptor" evidence="11">
    <location>
        <position position="85"/>
    </location>
</feature>
<dbReference type="GO" id="GO:0070475">
    <property type="term" value="P:rRNA base methylation"/>
    <property type="evidence" value="ECO:0007669"/>
    <property type="project" value="UniProtKB-UniRule"/>
</dbReference>
<evidence type="ECO:0000256" key="10">
    <source>
        <dbReference type="ARBA" id="ARBA00023014"/>
    </source>
</evidence>
<dbReference type="EMBL" id="MGFG01000021">
    <property type="protein sequence ID" value="OGM00902.1"/>
    <property type="molecule type" value="Genomic_DNA"/>
</dbReference>
<gene>
    <name evidence="11" type="primary">rlmN</name>
    <name evidence="13" type="ORF">A2480_00175</name>
</gene>
<dbReference type="SFLD" id="SFLDS00029">
    <property type="entry name" value="Radical_SAM"/>
    <property type="match status" value="1"/>
</dbReference>
<sequence>MDSTLLAQILEQDNQPDYRRRQIETDVFGHLISDWAQATDLPAALRTKLTECVPLSTIEAIDSGESRRGDSTKVVFRLTDGEMIESVLMRHNDGRNTICVSSQAGCPMRCAFCATGRSGFRRNLTVDEIVDQVLYFARRLNRNDQRVSNVVFMGMGEPFHNYDAVLSAARIMNAETGLGIAARRISISTCGLIPGIERLTNEPLQLNLAISLHAPNDKLRSQIMPVNEAYPLTDLLSAVRTYVTKTRRKVMFEYLLLDGVNDSLEQAEQLAELLFDSPLFHVNLIRFHRTGDFRPSPKSRRDDFLLRLKSKGISATHRVSFGEDIKAACGMLATNAKSATKKMERKPNR</sequence>
<keyword evidence="5 11" id="KW-0489">Methyltransferase</keyword>
<feature type="binding site" evidence="11">
    <location>
        <position position="188"/>
    </location>
    <ligand>
        <name>S-adenosyl-L-methionine</name>
        <dbReference type="ChEBI" id="CHEBI:59789"/>
    </ligand>
</feature>
<dbReference type="GO" id="GO:0005737">
    <property type="term" value="C:cytoplasm"/>
    <property type="evidence" value="ECO:0007669"/>
    <property type="project" value="UniProtKB-SubCell"/>
</dbReference>
<dbReference type="PANTHER" id="PTHR30544:SF5">
    <property type="entry name" value="RADICAL SAM CORE DOMAIN-CONTAINING PROTEIN"/>
    <property type="match status" value="1"/>
</dbReference>
<comment type="subcellular location">
    <subcellularLocation>
        <location evidence="1 11">Cytoplasm</location>
    </subcellularLocation>
</comment>
<dbReference type="SFLD" id="SFLDF00275">
    <property type="entry name" value="adenosine_C2_methyltransferase"/>
    <property type="match status" value="1"/>
</dbReference>
<dbReference type="GO" id="GO:0046872">
    <property type="term" value="F:metal ion binding"/>
    <property type="evidence" value="ECO:0007669"/>
    <property type="project" value="UniProtKB-KW"/>
</dbReference>
<comment type="cofactor">
    <cofactor evidence="11">
        <name>[4Fe-4S] cluster</name>
        <dbReference type="ChEBI" id="CHEBI:49883"/>
    </cofactor>
    <text evidence="11">Binds 1 [4Fe-4S] cluster. The cluster is coordinated with 3 cysteines and an exchangeable S-adenosyl-L-methionine.</text>
</comment>
<keyword evidence="2 11" id="KW-0004">4Fe-4S</keyword>
<name>A0A1F7WDL0_9BACT</name>
<feature type="active site" description="S-methylcysteine intermediate" evidence="11">
    <location>
        <position position="329"/>
    </location>
</feature>
<feature type="binding site" evidence="11">
    <location>
        <begin position="156"/>
        <end position="157"/>
    </location>
    <ligand>
        <name>S-adenosyl-L-methionine</name>
        <dbReference type="ChEBI" id="CHEBI:59789"/>
    </ligand>
</feature>
<comment type="similarity">
    <text evidence="11">Belongs to the radical SAM superfamily. RlmN family.</text>
</comment>
<dbReference type="PANTHER" id="PTHR30544">
    <property type="entry name" value="23S RRNA METHYLTRANSFERASE"/>
    <property type="match status" value="1"/>
</dbReference>
<dbReference type="PIRSF" id="PIRSF006004">
    <property type="entry name" value="CHP00048"/>
    <property type="match status" value="1"/>
</dbReference>
<dbReference type="GO" id="GO:0070040">
    <property type="term" value="F:rRNA (adenine(2503)-C2-)-methyltransferase activity"/>
    <property type="evidence" value="ECO:0007669"/>
    <property type="project" value="UniProtKB-UniRule"/>
</dbReference>
<reference evidence="13 14" key="1">
    <citation type="journal article" date="2016" name="Nat. Commun.">
        <title>Thousands of microbial genomes shed light on interconnected biogeochemical processes in an aquifer system.</title>
        <authorList>
            <person name="Anantharaman K."/>
            <person name="Brown C.T."/>
            <person name="Hug L.A."/>
            <person name="Sharon I."/>
            <person name="Castelle C.J."/>
            <person name="Probst A.J."/>
            <person name="Thomas B.C."/>
            <person name="Singh A."/>
            <person name="Wilkins M.J."/>
            <person name="Karaoz U."/>
            <person name="Brodie E.L."/>
            <person name="Williams K.H."/>
            <person name="Hubbard S.S."/>
            <person name="Banfield J.F."/>
        </authorList>
    </citation>
    <scope>NUCLEOTIDE SEQUENCE [LARGE SCALE GENOMIC DNA]</scope>
</reference>
<evidence type="ECO:0000256" key="7">
    <source>
        <dbReference type="ARBA" id="ARBA00022691"/>
    </source>
</evidence>
<dbReference type="GO" id="GO:0019843">
    <property type="term" value="F:rRNA binding"/>
    <property type="evidence" value="ECO:0007669"/>
    <property type="project" value="UniProtKB-UniRule"/>
</dbReference>
<evidence type="ECO:0000259" key="12">
    <source>
        <dbReference type="PROSITE" id="PS51918"/>
    </source>
</evidence>
<keyword evidence="8 11" id="KW-0479">Metal-binding</keyword>
<accession>A0A1F7WDL0</accession>
<keyword evidence="9 11" id="KW-0408">Iron</keyword>
<dbReference type="InterPro" id="IPR007197">
    <property type="entry name" value="rSAM"/>
</dbReference>
<comment type="function">
    <text evidence="11">Specifically methylates position 2 of adenine 2503 in 23S rRNA and position 2 of adenine 37 in tRNAs.</text>
</comment>
<keyword evidence="10 11" id="KW-0411">Iron-sulfur</keyword>
<comment type="caution">
    <text evidence="13">The sequence shown here is derived from an EMBL/GenBank/DDBJ whole genome shotgun (WGS) entry which is preliminary data.</text>
</comment>
<dbReference type="PROSITE" id="PS51918">
    <property type="entry name" value="RADICAL_SAM"/>
    <property type="match status" value="1"/>
</dbReference>
<keyword evidence="6 11" id="KW-0808">Transferase</keyword>
<evidence type="ECO:0000256" key="3">
    <source>
        <dbReference type="ARBA" id="ARBA00022490"/>
    </source>
</evidence>
<dbReference type="HAMAP" id="MF_01849">
    <property type="entry name" value="RNA_methyltr_RlmN"/>
    <property type="match status" value="1"/>
</dbReference>
<feature type="binding site" evidence="11">
    <location>
        <begin position="211"/>
        <end position="213"/>
    </location>
    <ligand>
        <name>S-adenosyl-L-methionine</name>
        <dbReference type="ChEBI" id="CHEBI:59789"/>
    </ligand>
</feature>
<evidence type="ECO:0000313" key="14">
    <source>
        <dbReference type="Proteomes" id="UP000176988"/>
    </source>
</evidence>
<keyword evidence="3 11" id="KW-0963">Cytoplasm</keyword>
<dbReference type="GO" id="GO:0002935">
    <property type="term" value="F:tRNA (adenine(37)-C2)-methyltransferase activity"/>
    <property type="evidence" value="ECO:0007669"/>
    <property type="project" value="UniProtKB-UniRule"/>
</dbReference>
<dbReference type="InterPro" id="IPR004383">
    <property type="entry name" value="rRNA_lsu_MTrfase_RlmN/Cfr"/>
</dbReference>
<comment type="catalytic activity">
    <reaction evidence="11">
        <text>adenosine(2503) in 23S rRNA + 2 reduced [2Fe-2S]-[ferredoxin] + 2 S-adenosyl-L-methionine = 2-methyladenosine(2503) in 23S rRNA + 5'-deoxyadenosine + L-methionine + 2 oxidized [2Fe-2S]-[ferredoxin] + S-adenosyl-L-homocysteine</text>
        <dbReference type="Rhea" id="RHEA:42916"/>
        <dbReference type="Rhea" id="RHEA-COMP:10000"/>
        <dbReference type="Rhea" id="RHEA-COMP:10001"/>
        <dbReference type="Rhea" id="RHEA-COMP:10152"/>
        <dbReference type="Rhea" id="RHEA-COMP:10282"/>
        <dbReference type="ChEBI" id="CHEBI:17319"/>
        <dbReference type="ChEBI" id="CHEBI:33737"/>
        <dbReference type="ChEBI" id="CHEBI:33738"/>
        <dbReference type="ChEBI" id="CHEBI:57844"/>
        <dbReference type="ChEBI" id="CHEBI:57856"/>
        <dbReference type="ChEBI" id="CHEBI:59789"/>
        <dbReference type="ChEBI" id="CHEBI:74411"/>
        <dbReference type="ChEBI" id="CHEBI:74497"/>
        <dbReference type="EC" id="2.1.1.192"/>
    </reaction>
</comment>
<dbReference type="NCBIfam" id="TIGR00048">
    <property type="entry name" value="rRNA_mod_RlmN"/>
    <property type="match status" value="1"/>
</dbReference>
<keyword evidence="11" id="KW-1015">Disulfide bond</keyword>
<dbReference type="SUPFAM" id="SSF102114">
    <property type="entry name" value="Radical SAM enzymes"/>
    <property type="match status" value="1"/>
</dbReference>
<comment type="catalytic activity">
    <reaction evidence="11">
        <text>adenosine(37) in tRNA + 2 reduced [2Fe-2S]-[ferredoxin] + 2 S-adenosyl-L-methionine = 2-methyladenosine(37) in tRNA + 5'-deoxyadenosine + L-methionine + 2 oxidized [2Fe-2S]-[ferredoxin] + S-adenosyl-L-homocysteine</text>
        <dbReference type="Rhea" id="RHEA:43332"/>
        <dbReference type="Rhea" id="RHEA-COMP:10000"/>
        <dbReference type="Rhea" id="RHEA-COMP:10001"/>
        <dbReference type="Rhea" id="RHEA-COMP:10162"/>
        <dbReference type="Rhea" id="RHEA-COMP:10485"/>
        <dbReference type="ChEBI" id="CHEBI:17319"/>
        <dbReference type="ChEBI" id="CHEBI:33737"/>
        <dbReference type="ChEBI" id="CHEBI:33738"/>
        <dbReference type="ChEBI" id="CHEBI:57844"/>
        <dbReference type="ChEBI" id="CHEBI:57856"/>
        <dbReference type="ChEBI" id="CHEBI:59789"/>
        <dbReference type="ChEBI" id="CHEBI:74411"/>
        <dbReference type="ChEBI" id="CHEBI:74497"/>
        <dbReference type="EC" id="2.1.1.192"/>
    </reaction>
</comment>
<dbReference type="STRING" id="1802424.A2480_00175"/>
<dbReference type="InterPro" id="IPR040072">
    <property type="entry name" value="Methyltransferase_A"/>
</dbReference>
<evidence type="ECO:0000256" key="1">
    <source>
        <dbReference type="ARBA" id="ARBA00004496"/>
    </source>
</evidence>
<dbReference type="GO" id="GO:0000049">
    <property type="term" value="F:tRNA binding"/>
    <property type="evidence" value="ECO:0007669"/>
    <property type="project" value="UniProtKB-UniRule"/>
</dbReference>
<dbReference type="InterPro" id="IPR027492">
    <property type="entry name" value="RNA_MTrfase_RlmN"/>
</dbReference>
<keyword evidence="7 11" id="KW-0949">S-adenosyl-L-methionine</keyword>
<protein>
    <recommendedName>
        <fullName evidence="11">Probable dual-specificity RNA methyltransferase RlmN</fullName>
        <ecNumber evidence="11">2.1.1.192</ecNumber>
    </recommendedName>
    <alternativeName>
        <fullName evidence="11">23S rRNA (adenine(2503)-C(2))-methyltransferase</fullName>
    </alternativeName>
    <alternativeName>
        <fullName evidence="11">23S rRNA m2A2503 methyltransferase</fullName>
    </alternativeName>
    <alternativeName>
        <fullName evidence="11">Ribosomal RNA large subunit methyltransferase N</fullName>
    </alternativeName>
    <alternativeName>
        <fullName evidence="11">tRNA (adenine(37)-C(2))-methyltransferase</fullName>
    </alternativeName>
    <alternativeName>
        <fullName evidence="11">tRNA m2A37 methyltransferase</fullName>
    </alternativeName>
</protein>
<keyword evidence="4 11" id="KW-0698">rRNA processing</keyword>
<evidence type="ECO:0000256" key="6">
    <source>
        <dbReference type="ARBA" id="ARBA00022679"/>
    </source>
</evidence>
<evidence type="ECO:0000256" key="5">
    <source>
        <dbReference type="ARBA" id="ARBA00022603"/>
    </source>
</evidence>
<feature type="binding site" evidence="11">
    <location>
        <position position="110"/>
    </location>
    <ligand>
        <name>[4Fe-4S] cluster</name>
        <dbReference type="ChEBI" id="CHEBI:49883"/>
        <note>4Fe-4S-S-AdoMet</note>
    </ligand>
</feature>
<dbReference type="Proteomes" id="UP000176988">
    <property type="component" value="Unassembled WGS sequence"/>
</dbReference>
<dbReference type="GO" id="GO:0051539">
    <property type="term" value="F:4 iron, 4 sulfur cluster binding"/>
    <property type="evidence" value="ECO:0007669"/>
    <property type="project" value="UniProtKB-UniRule"/>
</dbReference>
<proteinExistence type="inferred from homology"/>
<feature type="domain" description="Radical SAM core" evidence="12">
    <location>
        <begin position="92"/>
        <end position="324"/>
    </location>
</feature>
<dbReference type="EC" id="2.1.1.192" evidence="11"/>
<evidence type="ECO:0000256" key="8">
    <source>
        <dbReference type="ARBA" id="ARBA00022723"/>
    </source>
</evidence>
<comment type="miscellaneous">
    <text evidence="11">Reaction proceeds by a ping-pong mechanism involving intermediate methylation of a conserved cysteine residue.</text>
</comment>
<dbReference type="CDD" id="cd01335">
    <property type="entry name" value="Radical_SAM"/>
    <property type="match status" value="1"/>
</dbReference>
<feature type="binding site" evidence="11">
    <location>
        <position position="288"/>
    </location>
    <ligand>
        <name>S-adenosyl-L-methionine</name>
        <dbReference type="ChEBI" id="CHEBI:59789"/>
    </ligand>
</feature>
<dbReference type="FunFam" id="3.20.20.70:FF:000014">
    <property type="entry name" value="Probable dual-specificity RNA methyltransferase RlmN"/>
    <property type="match status" value="1"/>
</dbReference>
<evidence type="ECO:0000256" key="11">
    <source>
        <dbReference type="HAMAP-Rule" id="MF_01849"/>
    </source>
</evidence>
<comment type="caution">
    <text evidence="11">Lacks conserved residue(s) required for the propagation of feature annotation.</text>
</comment>
<evidence type="ECO:0000256" key="4">
    <source>
        <dbReference type="ARBA" id="ARBA00022552"/>
    </source>
</evidence>
<dbReference type="Gene3D" id="1.10.150.530">
    <property type="match status" value="1"/>
</dbReference>
<dbReference type="InterPro" id="IPR058240">
    <property type="entry name" value="rSAM_sf"/>
</dbReference>
<organism evidence="13 14">
    <name type="scientific">Candidatus Uhrbacteria bacterium RIFOXYC2_FULL_47_19</name>
    <dbReference type="NCBI Taxonomy" id="1802424"/>
    <lineage>
        <taxon>Bacteria</taxon>
        <taxon>Candidatus Uhriibacteriota</taxon>
    </lineage>
</organism>
<dbReference type="AlphaFoldDB" id="A0A1F7WDL0"/>